<keyword evidence="7 11" id="KW-0482">Metalloprotease</keyword>
<proteinExistence type="inferred from homology"/>
<protein>
    <submittedName>
        <fullName evidence="11">M43 family zinc metalloprotease</fullName>
    </submittedName>
</protein>
<keyword evidence="6" id="KW-0862">Zinc</keyword>
<dbReference type="GO" id="GO:0006508">
    <property type="term" value="P:proteolysis"/>
    <property type="evidence" value="ECO:0007669"/>
    <property type="project" value="UniProtKB-KW"/>
</dbReference>
<keyword evidence="3" id="KW-0479">Metal-binding</keyword>
<dbReference type="GO" id="GO:0008237">
    <property type="term" value="F:metallopeptidase activity"/>
    <property type="evidence" value="ECO:0007669"/>
    <property type="project" value="UniProtKB-KW"/>
</dbReference>
<keyword evidence="2" id="KW-0645">Protease</keyword>
<dbReference type="InterPro" id="IPR008754">
    <property type="entry name" value="Peptidase_M43"/>
</dbReference>
<dbReference type="AlphaFoldDB" id="A0AAW6TTK1"/>
<evidence type="ECO:0000256" key="1">
    <source>
        <dbReference type="ARBA" id="ARBA00008721"/>
    </source>
</evidence>
<evidence type="ECO:0000256" key="4">
    <source>
        <dbReference type="ARBA" id="ARBA00022729"/>
    </source>
</evidence>
<dbReference type="Gene3D" id="3.40.390.10">
    <property type="entry name" value="Collagenase (Catalytic Domain)"/>
    <property type="match status" value="1"/>
</dbReference>
<sequence>MKKKLLLLLFSSLFITSCATRRGHTDDHIGTGVQLPAGTSINETEIDTIPVIFHVLYNNDTENVSDDAINAILLSLQQDFKGKNPFDNIDRPPGNEYKRRDSKIRFDFAKKLPDGTPTSGIIRKETNTRVFKYQKRKAFAESPLYDPYLYLNVYICNTNTGAYTPVETTNHGIVIHYDNVNYKSKTLTHETGHWLGLSHIFEGGCNDGDGIDDTKAQKKFFGNQKYLYKSCNDSTMVTNFMGYNKTRDFFTDGQVKAMRQFALQYMKIKGRPKNSLKEEKYNAHNDVLELIAAGKDTEEYTKYAHEILNKYAICGVNALDKTSLINKLKTSDRTKIALFSDDVGLPIPTNSFNWQAAIINELSLLIAKQFEKKLFHLTINRFF</sequence>
<dbReference type="EMBL" id="JASCRY010000003">
    <property type="protein sequence ID" value="MDI5950387.1"/>
    <property type="molecule type" value="Genomic_DNA"/>
</dbReference>
<evidence type="ECO:0000256" key="3">
    <source>
        <dbReference type="ARBA" id="ARBA00022723"/>
    </source>
</evidence>
<evidence type="ECO:0000313" key="11">
    <source>
        <dbReference type="EMBL" id="MDI5950387.1"/>
    </source>
</evidence>
<keyword evidence="12" id="KW-1185">Reference proteome</keyword>
<evidence type="ECO:0000259" key="10">
    <source>
        <dbReference type="Pfam" id="PF05572"/>
    </source>
</evidence>
<dbReference type="RefSeq" id="WP_282716972.1">
    <property type="nucleotide sequence ID" value="NZ_JASCRY010000003.1"/>
</dbReference>
<accession>A0AAW6TTK1</accession>
<dbReference type="Pfam" id="PF05572">
    <property type="entry name" value="Peptidase_M43"/>
    <property type="match status" value="1"/>
</dbReference>
<comment type="similarity">
    <text evidence="1">Belongs to the peptidase M43B family.</text>
</comment>
<evidence type="ECO:0000256" key="6">
    <source>
        <dbReference type="ARBA" id="ARBA00022833"/>
    </source>
</evidence>
<keyword evidence="5" id="KW-0378">Hydrolase</keyword>
<feature type="chain" id="PRO_5043397978" evidence="9">
    <location>
        <begin position="20"/>
        <end position="383"/>
    </location>
</feature>
<comment type="caution">
    <text evidence="11">The sequence shown here is derived from an EMBL/GenBank/DDBJ whole genome shotgun (WGS) entry which is preliminary data.</text>
</comment>
<dbReference type="PROSITE" id="PS51257">
    <property type="entry name" value="PROKAR_LIPOPROTEIN"/>
    <property type="match status" value="1"/>
</dbReference>
<dbReference type="GO" id="GO:0046872">
    <property type="term" value="F:metal ion binding"/>
    <property type="evidence" value="ECO:0007669"/>
    <property type="project" value="UniProtKB-KW"/>
</dbReference>
<evidence type="ECO:0000256" key="7">
    <source>
        <dbReference type="ARBA" id="ARBA00023049"/>
    </source>
</evidence>
<feature type="domain" description="Peptidase M43 pregnancy-associated plasma-A" evidence="10">
    <location>
        <begin position="142"/>
        <end position="261"/>
    </location>
</feature>
<gene>
    <name evidence="11" type="ORF">QLS97_12085</name>
</gene>
<feature type="signal peptide" evidence="9">
    <location>
        <begin position="1"/>
        <end position="19"/>
    </location>
</feature>
<dbReference type="SUPFAM" id="SSF55486">
    <property type="entry name" value="Metalloproteases ('zincins'), catalytic domain"/>
    <property type="match status" value="1"/>
</dbReference>
<keyword evidence="8" id="KW-1015">Disulfide bond</keyword>
<organism evidence="11 12">
    <name type="scientific">Flavobacterium yafengii</name>
    <dbReference type="NCBI Taxonomy" id="3041253"/>
    <lineage>
        <taxon>Bacteria</taxon>
        <taxon>Pseudomonadati</taxon>
        <taxon>Bacteroidota</taxon>
        <taxon>Flavobacteriia</taxon>
        <taxon>Flavobacteriales</taxon>
        <taxon>Flavobacteriaceae</taxon>
        <taxon>Flavobacterium</taxon>
    </lineage>
</organism>
<dbReference type="InterPro" id="IPR024079">
    <property type="entry name" value="MetalloPept_cat_dom_sf"/>
</dbReference>
<dbReference type="PANTHER" id="PTHR47466:SF1">
    <property type="entry name" value="METALLOPROTEASE MEP1 (AFU_ORTHOLOGUE AFUA_1G07730)-RELATED"/>
    <property type="match status" value="1"/>
</dbReference>
<reference evidence="11 12" key="1">
    <citation type="submission" date="2023-04" db="EMBL/GenBank/DDBJ databases">
        <title>Two novel species of Flavobacterium.</title>
        <authorList>
            <person name="Liu Q."/>
            <person name="Xin Y.-H."/>
        </authorList>
    </citation>
    <scope>NUCLEOTIDE SEQUENCE [LARGE SCALE GENOMIC DNA]</scope>
    <source>
        <strain evidence="11 12">LB2P87</strain>
    </source>
</reference>
<evidence type="ECO:0000256" key="9">
    <source>
        <dbReference type="SAM" id="SignalP"/>
    </source>
</evidence>
<keyword evidence="4 9" id="KW-0732">Signal</keyword>
<evidence type="ECO:0000313" key="12">
    <source>
        <dbReference type="Proteomes" id="UP001228643"/>
    </source>
</evidence>
<dbReference type="Proteomes" id="UP001228643">
    <property type="component" value="Unassembled WGS sequence"/>
</dbReference>
<evidence type="ECO:0000256" key="8">
    <source>
        <dbReference type="ARBA" id="ARBA00023157"/>
    </source>
</evidence>
<evidence type="ECO:0000256" key="5">
    <source>
        <dbReference type="ARBA" id="ARBA00022801"/>
    </source>
</evidence>
<name>A0AAW6TTK1_9FLAO</name>
<dbReference type="PANTHER" id="PTHR47466">
    <property type="match status" value="1"/>
</dbReference>
<evidence type="ECO:0000256" key="2">
    <source>
        <dbReference type="ARBA" id="ARBA00022670"/>
    </source>
</evidence>